<organism evidence="2 3">
    <name type="scientific">Sporofaciens musculi</name>
    <dbReference type="NCBI Taxonomy" id="2681861"/>
    <lineage>
        <taxon>Bacteria</taxon>
        <taxon>Bacillati</taxon>
        <taxon>Bacillota</taxon>
        <taxon>Clostridia</taxon>
        <taxon>Lachnospirales</taxon>
        <taxon>Lachnospiraceae</taxon>
        <taxon>Sporofaciens</taxon>
    </lineage>
</organism>
<feature type="domain" description="PilZ" evidence="1">
    <location>
        <begin position="96"/>
        <end position="195"/>
    </location>
</feature>
<evidence type="ECO:0000313" key="2">
    <source>
        <dbReference type="EMBL" id="MXP75775.1"/>
    </source>
</evidence>
<dbReference type="Proteomes" id="UP000460412">
    <property type="component" value="Unassembled WGS sequence"/>
</dbReference>
<keyword evidence="3" id="KW-1185">Reference proteome</keyword>
<reference evidence="2 3" key="1">
    <citation type="submission" date="2019-12" db="EMBL/GenBank/DDBJ databases">
        <title>Sporaefaciens musculi gen. nov., sp. nov., a novel bacterium isolated from the caecum of an obese mouse.</title>
        <authorList>
            <person name="Rasmussen T.S."/>
            <person name="Streidl T."/>
            <person name="Hitch T.C.A."/>
            <person name="Wortmann E."/>
            <person name="Deptula P."/>
            <person name="Hansen M."/>
            <person name="Nielsen D.S."/>
            <person name="Clavel T."/>
            <person name="Vogensen F.K."/>
        </authorList>
    </citation>
    <scope>NUCLEOTIDE SEQUENCE [LARGE SCALE GENOMIC DNA]</scope>
    <source>
        <strain evidence="2 3">WCA-9-b2</strain>
    </source>
</reference>
<sequence length="203" mass="23635">MILKNCNSCIIYEPDSESEILLKARVRCMEDKITLHFEDENGLSEHTDRLRIDFCDSQIGYIKTFSELEVRKNSDPYILEPWIADCKILETIEILQRQQELRVRMAKEVGFMSENHGRFTGTVQNISVGGFYLTTNKHLGVGDHVEFEYSFMKKPQEVQASILRETVIKDGYFGYGCQFANLPKGAERDIRQFVYRQQLNKMS</sequence>
<dbReference type="GO" id="GO:0035438">
    <property type="term" value="F:cyclic-di-GMP binding"/>
    <property type="evidence" value="ECO:0007669"/>
    <property type="project" value="InterPro"/>
</dbReference>
<gene>
    <name evidence="2" type="ORF">GN277_10395</name>
</gene>
<dbReference type="EMBL" id="WUQX01000001">
    <property type="protein sequence ID" value="MXP75775.1"/>
    <property type="molecule type" value="Genomic_DNA"/>
</dbReference>
<name>A0A7X3SIW5_9FIRM</name>
<evidence type="ECO:0000259" key="1">
    <source>
        <dbReference type="Pfam" id="PF07238"/>
    </source>
</evidence>
<proteinExistence type="predicted"/>
<comment type="caution">
    <text evidence="2">The sequence shown here is derived from an EMBL/GenBank/DDBJ whole genome shotgun (WGS) entry which is preliminary data.</text>
</comment>
<dbReference type="Gene3D" id="2.40.10.220">
    <property type="entry name" value="predicted glycosyltransferase like domains"/>
    <property type="match status" value="1"/>
</dbReference>
<accession>A0A7X3SIW5</accession>
<dbReference type="RefSeq" id="WP_159750971.1">
    <property type="nucleotide sequence ID" value="NZ_CASZNZ010000048.1"/>
</dbReference>
<protein>
    <submittedName>
        <fullName evidence="2">PilZ domain-containing protein</fullName>
    </submittedName>
</protein>
<dbReference type="AlphaFoldDB" id="A0A7X3SIW5"/>
<evidence type="ECO:0000313" key="3">
    <source>
        <dbReference type="Proteomes" id="UP000460412"/>
    </source>
</evidence>
<dbReference type="InterPro" id="IPR009875">
    <property type="entry name" value="PilZ_domain"/>
</dbReference>
<dbReference type="Pfam" id="PF07238">
    <property type="entry name" value="PilZ"/>
    <property type="match status" value="1"/>
</dbReference>
<dbReference type="SUPFAM" id="SSF141371">
    <property type="entry name" value="PilZ domain-like"/>
    <property type="match status" value="1"/>
</dbReference>